<gene>
    <name evidence="1" type="ORF">OWV82_001833</name>
</gene>
<evidence type="ECO:0000313" key="1">
    <source>
        <dbReference type="EMBL" id="KAJ4728983.1"/>
    </source>
</evidence>
<comment type="caution">
    <text evidence="1">The sequence shown here is derived from an EMBL/GenBank/DDBJ whole genome shotgun (WGS) entry which is preliminary data.</text>
</comment>
<accession>A0ACC1Z0J4</accession>
<reference evidence="1 2" key="1">
    <citation type="journal article" date="2023" name="Science">
        <title>Complex scaffold remodeling in plant triterpene biosynthesis.</title>
        <authorList>
            <person name="De La Pena R."/>
            <person name="Hodgson H."/>
            <person name="Liu J.C."/>
            <person name="Stephenson M.J."/>
            <person name="Martin A.C."/>
            <person name="Owen C."/>
            <person name="Harkess A."/>
            <person name="Leebens-Mack J."/>
            <person name="Jimenez L.E."/>
            <person name="Osbourn A."/>
            <person name="Sattely E.S."/>
        </authorList>
    </citation>
    <scope>NUCLEOTIDE SEQUENCE [LARGE SCALE GENOMIC DNA]</scope>
    <source>
        <strain evidence="2">cv. JPN11</strain>
        <tissue evidence="1">Leaf</tissue>
    </source>
</reference>
<dbReference type="EMBL" id="CM051394">
    <property type="protein sequence ID" value="KAJ4728983.1"/>
    <property type="molecule type" value="Genomic_DNA"/>
</dbReference>
<evidence type="ECO:0000313" key="2">
    <source>
        <dbReference type="Proteomes" id="UP001164539"/>
    </source>
</evidence>
<protein>
    <submittedName>
        <fullName evidence="1">Chaperonin CPN60-2, mitochondrial</fullName>
    </submittedName>
</protein>
<dbReference type="Proteomes" id="UP001164539">
    <property type="component" value="Chromosome 1"/>
</dbReference>
<sequence length="517" mass="58120">MLLGSSLASRFRVAKNSIYHVARSFGASGNSAAQEESPFKDYEYDIPKDILPCEIENPTCEVIQDDWAIVRAFKYTPVVCRALYQEGYKALIKGVNHYDMNRGVGMAMTTVDKYLKRTSLKIRQKKEIVQLTTTVSDRRIGELIAKGVEKVGDDGLLVVRPDKKVGDALEFDNGMQLDWNFVFPDHSYFFDDLETLKSRVKNPFILTVEHKILNRNVIEQAIKSINYKRPLLIVTENADFDLTQYVERDQESFGIQVYIVEATVNREDNNAILQDLAIFTGGQVVSEVFDMNSIPSMLGSCREVRIADHKIAIIGGFGSQENVEKRCQQLLTAIKRSESNFETRLLQDRLAKLSRSAAIYKVGVVRTVEEPFKNYLRMFNSVRAVGAAIEEGIIPGGGVALLHASKELDKLQVENSGQKFGVQLFQHVLKMPVYSIASAAGFDGLSVVEKTLKQKDIDFGYDPAKGEYVDMIKHGNMDPCKLVSRELSNLVCDFCAEMESWAPEMDWVLGTFKIPAD</sequence>
<organism evidence="1 2">
    <name type="scientific">Melia azedarach</name>
    <name type="common">Chinaberry tree</name>
    <dbReference type="NCBI Taxonomy" id="155640"/>
    <lineage>
        <taxon>Eukaryota</taxon>
        <taxon>Viridiplantae</taxon>
        <taxon>Streptophyta</taxon>
        <taxon>Embryophyta</taxon>
        <taxon>Tracheophyta</taxon>
        <taxon>Spermatophyta</taxon>
        <taxon>Magnoliopsida</taxon>
        <taxon>eudicotyledons</taxon>
        <taxon>Gunneridae</taxon>
        <taxon>Pentapetalae</taxon>
        <taxon>rosids</taxon>
        <taxon>malvids</taxon>
        <taxon>Sapindales</taxon>
        <taxon>Meliaceae</taxon>
        <taxon>Melia</taxon>
    </lineage>
</organism>
<name>A0ACC1Z0J4_MELAZ</name>
<proteinExistence type="predicted"/>
<keyword evidence="2" id="KW-1185">Reference proteome</keyword>